<dbReference type="AlphaFoldDB" id="A0A286UUH8"/>
<dbReference type="STRING" id="2282107.A0A286UUH8"/>
<dbReference type="Proteomes" id="UP000217199">
    <property type="component" value="Unassembled WGS sequence"/>
</dbReference>
<name>A0A286UUH8_9AGAM</name>
<feature type="region of interest" description="Disordered" evidence="2">
    <location>
        <begin position="79"/>
        <end position="111"/>
    </location>
</feature>
<dbReference type="OrthoDB" id="3197614at2759"/>
<feature type="coiled-coil region" evidence="1">
    <location>
        <begin position="244"/>
        <end position="278"/>
    </location>
</feature>
<dbReference type="EMBL" id="NBII01000001">
    <property type="protein sequence ID" value="PAV23231.1"/>
    <property type="molecule type" value="Genomic_DNA"/>
</dbReference>
<evidence type="ECO:0000256" key="2">
    <source>
        <dbReference type="SAM" id="MobiDB-lite"/>
    </source>
</evidence>
<accession>A0A286UUH8</accession>
<evidence type="ECO:0000313" key="4">
    <source>
        <dbReference type="Proteomes" id="UP000217199"/>
    </source>
</evidence>
<feature type="compositionally biased region" description="Polar residues" evidence="2">
    <location>
        <begin position="86"/>
        <end position="108"/>
    </location>
</feature>
<comment type="caution">
    <text evidence="3">The sequence shown here is derived from an EMBL/GenBank/DDBJ whole genome shotgun (WGS) entry which is preliminary data.</text>
</comment>
<dbReference type="Gene3D" id="1.20.58.80">
    <property type="entry name" value="Phosphotransferase system, lactose/cellobiose-type IIA subunit"/>
    <property type="match status" value="1"/>
</dbReference>
<evidence type="ECO:0000313" key="3">
    <source>
        <dbReference type="EMBL" id="PAV23231.1"/>
    </source>
</evidence>
<dbReference type="InParanoid" id="A0A286UUH8"/>
<keyword evidence="1" id="KW-0175">Coiled coil</keyword>
<feature type="compositionally biased region" description="Polar residues" evidence="2">
    <location>
        <begin position="178"/>
        <end position="187"/>
    </location>
</feature>
<dbReference type="PANTHER" id="PTHR40130">
    <property type="entry name" value="EXPRESSED PROTEIN"/>
    <property type="match status" value="1"/>
</dbReference>
<gene>
    <name evidence="3" type="ORF">PNOK_0029900</name>
</gene>
<feature type="region of interest" description="Disordered" evidence="2">
    <location>
        <begin position="178"/>
        <end position="202"/>
    </location>
</feature>
<evidence type="ECO:0000256" key="1">
    <source>
        <dbReference type="SAM" id="Coils"/>
    </source>
</evidence>
<feature type="region of interest" description="Disordered" evidence="2">
    <location>
        <begin position="373"/>
        <end position="397"/>
    </location>
</feature>
<proteinExistence type="predicted"/>
<keyword evidence="4" id="KW-1185">Reference proteome</keyword>
<organism evidence="3 4">
    <name type="scientific">Pyrrhoderma noxium</name>
    <dbReference type="NCBI Taxonomy" id="2282107"/>
    <lineage>
        <taxon>Eukaryota</taxon>
        <taxon>Fungi</taxon>
        <taxon>Dikarya</taxon>
        <taxon>Basidiomycota</taxon>
        <taxon>Agaricomycotina</taxon>
        <taxon>Agaricomycetes</taxon>
        <taxon>Hymenochaetales</taxon>
        <taxon>Hymenochaetaceae</taxon>
        <taxon>Pyrrhoderma</taxon>
    </lineage>
</organism>
<dbReference type="PANTHER" id="PTHR40130:SF1">
    <property type="entry name" value="SPINDLE POLE BODY-ASSOCIATED PROTEIN CUT12 DOMAIN-CONTAINING PROTEIN"/>
    <property type="match status" value="1"/>
</dbReference>
<protein>
    <submittedName>
        <fullName evidence="3">Uncharacterized protein</fullName>
    </submittedName>
</protein>
<sequence>MPSAVSLLDQGHEHATNANEYYSRGLLIPASEEHNKAAEAFQACVDQSSNEHTQSTLRKLCLHHSSVAKELQRRIAKLREEGKDPTQPQISQSPRSTSKFSHESNSFQEAVRGRNMDASTNTVEESFMVLNKQVEPNGEDPFDLFWKVTGEIMANLSQPMSFAAIAALDAVENRTVSSNAGSDVSHTNPVESSVASNVVSNPNDKSEELLKAMNDDLGLDDGDDDYDSFDDFCLVPASSEELPSMRLKKENIALKAKIEAMEKQMASVQRQVKLRNEQDQQLRDNIALARREAQRAMAASTSFGGPSMHSLANLTSLGANGTQGALNRDKEAYLLRRIRDLEDEIRLVKSENEKQKAMIAKFRDKWERLKESAKRKKSAKAAGNLDSGVRERIDEDPEAEAAASLRDLRNCNVKLSYSLIL</sequence>
<feature type="compositionally biased region" description="Low complexity" evidence="2">
    <location>
        <begin position="188"/>
        <end position="202"/>
    </location>
</feature>
<reference evidence="3 4" key="1">
    <citation type="journal article" date="2017" name="Mol. Ecol.">
        <title>Comparative and population genomic landscape of Phellinus noxius: A hypervariable fungus causing root rot in trees.</title>
        <authorList>
            <person name="Chung C.L."/>
            <person name="Lee T.J."/>
            <person name="Akiba M."/>
            <person name="Lee H.H."/>
            <person name="Kuo T.H."/>
            <person name="Liu D."/>
            <person name="Ke H.M."/>
            <person name="Yokoi T."/>
            <person name="Roa M.B."/>
            <person name="Lu M.J."/>
            <person name="Chang Y.Y."/>
            <person name="Ann P.J."/>
            <person name="Tsai J.N."/>
            <person name="Chen C.Y."/>
            <person name="Tzean S.S."/>
            <person name="Ota Y."/>
            <person name="Hattori T."/>
            <person name="Sahashi N."/>
            <person name="Liou R.F."/>
            <person name="Kikuchi T."/>
            <person name="Tsai I.J."/>
        </authorList>
    </citation>
    <scope>NUCLEOTIDE SEQUENCE [LARGE SCALE GENOMIC DNA]</scope>
    <source>
        <strain evidence="3 4">FFPRI411160</strain>
    </source>
</reference>